<evidence type="ECO:0000313" key="3">
    <source>
        <dbReference type="Proteomes" id="UP001150062"/>
    </source>
</evidence>
<comment type="caution">
    <text evidence="2">The sequence shown here is derived from an EMBL/GenBank/DDBJ whole genome shotgun (WGS) entry which is preliminary data.</text>
</comment>
<name>A0ABQ8XY58_9EUKA</name>
<reference evidence="2" key="1">
    <citation type="submission" date="2022-08" db="EMBL/GenBank/DDBJ databases">
        <title>Novel sulfate-reducing endosymbionts in the free-living metamonad Anaeramoeba.</title>
        <authorList>
            <person name="Jerlstrom-Hultqvist J."/>
            <person name="Cepicka I."/>
            <person name="Gallot-Lavallee L."/>
            <person name="Salas-Leiva D."/>
            <person name="Curtis B.A."/>
            <person name="Zahonova K."/>
            <person name="Pipaliya S."/>
            <person name="Dacks J."/>
            <person name="Roger A.J."/>
        </authorList>
    </citation>
    <scope>NUCLEOTIDE SEQUENCE</scope>
    <source>
        <strain evidence="2">Schooner1</strain>
    </source>
</reference>
<protein>
    <submittedName>
        <fullName evidence="2">Survival of motor neuron-related-splicing factor 30</fullName>
    </submittedName>
</protein>
<proteinExistence type="predicted"/>
<dbReference type="Gene3D" id="2.30.30.140">
    <property type="match status" value="1"/>
</dbReference>
<sequence length="338" mass="38943">MQKEQISVLDVLQSNQSLLKEIRSQIEKYPDNVVLKTLQSKLLYSSKLVDEVLQIQSQISKPIKIDKPPSLIKKTTSELDINLEDPNLEEFDILLPEQLIKGYRCEVLLDDDRWYSCKILSVDFSNEKAEQDKEKQINANEEDEEDEDLLALDNISITVDLIGYPLIKTVEIDQLRKTKKPNPKLFTKGTRGQAIFSGDGMYYDCAIEDTLEEGKVIVVFDGNVQREIVSIESIRHGRKIDSAPIKEITMRQKRQFSQQQQQQQQQQTQKAKAVVQQNSQKKKRKAKPSSNIHQAAWKKFSTKQSGKIKSKIPLGTVVKQQIKTTTGQRQQRLYRKKK</sequence>
<dbReference type="EMBL" id="JAOAOG010000242">
    <property type="protein sequence ID" value="KAJ6236882.1"/>
    <property type="molecule type" value="Genomic_DNA"/>
</dbReference>
<evidence type="ECO:0000313" key="2">
    <source>
        <dbReference type="EMBL" id="KAJ6236882.1"/>
    </source>
</evidence>
<accession>A0ABQ8XY58</accession>
<keyword evidence="3" id="KW-1185">Reference proteome</keyword>
<feature type="compositionally biased region" description="Low complexity" evidence="1">
    <location>
        <begin position="258"/>
        <end position="277"/>
    </location>
</feature>
<evidence type="ECO:0000256" key="1">
    <source>
        <dbReference type="SAM" id="MobiDB-lite"/>
    </source>
</evidence>
<feature type="region of interest" description="Disordered" evidence="1">
    <location>
        <begin position="251"/>
        <end position="315"/>
    </location>
</feature>
<dbReference type="Proteomes" id="UP001150062">
    <property type="component" value="Unassembled WGS sequence"/>
</dbReference>
<gene>
    <name evidence="2" type="ORF">M0813_27627</name>
</gene>
<organism evidence="2 3">
    <name type="scientific">Anaeramoeba flamelloides</name>
    <dbReference type="NCBI Taxonomy" id="1746091"/>
    <lineage>
        <taxon>Eukaryota</taxon>
        <taxon>Metamonada</taxon>
        <taxon>Anaeramoebidae</taxon>
        <taxon>Anaeramoeba</taxon>
    </lineage>
</organism>